<organism evidence="1 2">
    <name type="scientific">Giardia duodenalis assemblage B</name>
    <dbReference type="NCBI Taxonomy" id="1394984"/>
    <lineage>
        <taxon>Eukaryota</taxon>
        <taxon>Metamonada</taxon>
        <taxon>Diplomonadida</taxon>
        <taxon>Hexamitidae</taxon>
        <taxon>Giardiinae</taxon>
        <taxon>Giardia</taxon>
    </lineage>
</organism>
<evidence type="ECO:0000313" key="2">
    <source>
        <dbReference type="Proteomes" id="UP000070089"/>
    </source>
</evidence>
<dbReference type="Proteomes" id="UP000070089">
    <property type="component" value="Unassembled WGS sequence"/>
</dbReference>
<comment type="caution">
    <text evidence="1">The sequence shown here is derived from an EMBL/GenBank/DDBJ whole genome shotgun (WGS) entry which is preliminary data.</text>
</comment>
<dbReference type="VEuPathDB" id="GiardiaDB:QR46_4173"/>
<gene>
    <name evidence="1" type="ORF">QR46_4173</name>
</gene>
<dbReference type="EMBL" id="JXTI01000151">
    <property type="protein sequence ID" value="KWX11868.1"/>
    <property type="molecule type" value="Genomic_DNA"/>
</dbReference>
<reference evidence="1 2" key="1">
    <citation type="journal article" date="2015" name="Mol. Biochem. Parasitol.">
        <title>Identification of polymorphic genes for use in assemblage B genotyping assays through comparative genomics of multiple assemblage B Giardia duodenalis isolates.</title>
        <authorList>
            <person name="Wielinga C."/>
            <person name="Thompson R.C."/>
            <person name="Monis P."/>
            <person name="Ryan U."/>
        </authorList>
    </citation>
    <scope>NUCLEOTIDE SEQUENCE [LARGE SCALE GENOMIC DNA]</scope>
    <source>
        <strain evidence="1 2">BAH15c1</strain>
    </source>
</reference>
<proteinExistence type="predicted"/>
<accession>A0A132NPB6</accession>
<dbReference type="OrthoDB" id="10257902at2759"/>
<dbReference type="AlphaFoldDB" id="A0A132NPB6"/>
<protein>
    <submittedName>
        <fullName evidence="1">Uncharacterized protein</fullName>
    </submittedName>
</protein>
<name>A0A132NPB6_GIAIN</name>
<evidence type="ECO:0000313" key="1">
    <source>
        <dbReference type="EMBL" id="KWX11868.1"/>
    </source>
</evidence>
<sequence>MRGLENKTEAKLRAKRLEGYIIRYDQIAKHRTRLLHQAEHLGDTTVAFVDEEIQAQVASSENSLCILYMDGHGNICQDVPLQPKPLLWVSLRMNSCTPVLLSINNVSIKTTPISKYDNIITKIQTCQGSSVQIPGECVVLCPPAPTFIESLHYLLIKIQIYAAAPPSPDLLLVGEATARPLTFSRGTIHKDRQFTRISDTYPLIFDSEVVGSLCIRLEMLLHDHTIEAIGHYVADCSNQNRINPKEKRRPVDTQTQTVGYLNLALEEKRL</sequence>